<dbReference type="OrthoDB" id="120976at2759"/>
<sequence length="172" mass="19919">MIEEQVVNYTIGKSTRTNQRTEVKFYHAIFLEWYAAQELSRIAEHSKQRDLLRRTLDKINPLNHQYVFRFACGLNEKAAVNIVKYLEKKGGDYEKFAQLCIAEQKGGTKKVNSMVSKLCSKPVTIDDDDSVLYQRSVVQLLETASKYHQTPTHRLPIAKLRNPFKLNNQKAE</sequence>
<dbReference type="AlphaFoldDB" id="A0A2G8K551"/>
<dbReference type="EMBL" id="MRZV01000871">
    <property type="protein sequence ID" value="PIK43146.1"/>
    <property type="molecule type" value="Genomic_DNA"/>
</dbReference>
<proteinExistence type="predicted"/>
<comment type="caution">
    <text evidence="1">The sequence shown here is derived from an EMBL/GenBank/DDBJ whole genome shotgun (WGS) entry which is preliminary data.</text>
</comment>
<evidence type="ECO:0000313" key="2">
    <source>
        <dbReference type="Proteomes" id="UP000230750"/>
    </source>
</evidence>
<evidence type="ECO:0000313" key="1">
    <source>
        <dbReference type="EMBL" id="PIK43146.1"/>
    </source>
</evidence>
<organism evidence="1 2">
    <name type="scientific">Stichopus japonicus</name>
    <name type="common">Sea cucumber</name>
    <dbReference type="NCBI Taxonomy" id="307972"/>
    <lineage>
        <taxon>Eukaryota</taxon>
        <taxon>Metazoa</taxon>
        <taxon>Echinodermata</taxon>
        <taxon>Eleutherozoa</taxon>
        <taxon>Echinozoa</taxon>
        <taxon>Holothuroidea</taxon>
        <taxon>Aspidochirotacea</taxon>
        <taxon>Aspidochirotida</taxon>
        <taxon>Stichopodidae</taxon>
        <taxon>Apostichopus</taxon>
    </lineage>
</organism>
<name>A0A2G8K551_STIJA</name>
<keyword evidence="2" id="KW-1185">Reference proteome</keyword>
<protein>
    <submittedName>
        <fullName evidence="1">Uncharacterized protein</fullName>
    </submittedName>
</protein>
<dbReference type="Proteomes" id="UP000230750">
    <property type="component" value="Unassembled WGS sequence"/>
</dbReference>
<reference evidence="1 2" key="1">
    <citation type="journal article" date="2017" name="PLoS Biol.">
        <title>The sea cucumber genome provides insights into morphological evolution and visceral regeneration.</title>
        <authorList>
            <person name="Zhang X."/>
            <person name="Sun L."/>
            <person name="Yuan J."/>
            <person name="Sun Y."/>
            <person name="Gao Y."/>
            <person name="Zhang L."/>
            <person name="Li S."/>
            <person name="Dai H."/>
            <person name="Hamel J.F."/>
            <person name="Liu C."/>
            <person name="Yu Y."/>
            <person name="Liu S."/>
            <person name="Lin W."/>
            <person name="Guo K."/>
            <person name="Jin S."/>
            <person name="Xu P."/>
            <person name="Storey K.B."/>
            <person name="Huan P."/>
            <person name="Zhang T."/>
            <person name="Zhou Y."/>
            <person name="Zhang J."/>
            <person name="Lin C."/>
            <person name="Li X."/>
            <person name="Xing L."/>
            <person name="Huo D."/>
            <person name="Sun M."/>
            <person name="Wang L."/>
            <person name="Mercier A."/>
            <person name="Li F."/>
            <person name="Yang H."/>
            <person name="Xiang J."/>
        </authorList>
    </citation>
    <scope>NUCLEOTIDE SEQUENCE [LARGE SCALE GENOMIC DNA]</scope>
    <source>
        <strain evidence="1">Shaxun</strain>
        <tissue evidence="1">Muscle</tissue>
    </source>
</reference>
<gene>
    <name evidence="1" type="ORF">BSL78_20002</name>
</gene>
<accession>A0A2G8K551</accession>